<dbReference type="PANTHER" id="PTHR34682:SF1">
    <property type="entry name" value="PROTEIN METABOLIC NETWORK MODULATOR 1"/>
    <property type="match status" value="1"/>
</dbReference>
<dbReference type="OrthoDB" id="1919336at2759"/>
<reference evidence="2" key="2">
    <citation type="journal article" date="2022" name="Hortic Res">
        <title>The genome of Dioscorea zingiberensis sheds light on the biosynthesis, origin and evolution of the medicinally important diosgenin saponins.</title>
        <authorList>
            <person name="Li Y."/>
            <person name="Tan C."/>
            <person name="Li Z."/>
            <person name="Guo J."/>
            <person name="Li S."/>
            <person name="Chen X."/>
            <person name="Wang C."/>
            <person name="Dai X."/>
            <person name="Yang H."/>
            <person name="Song W."/>
            <person name="Hou L."/>
            <person name="Xu J."/>
            <person name="Tong Z."/>
            <person name="Xu A."/>
            <person name="Yuan X."/>
            <person name="Wang W."/>
            <person name="Yang Q."/>
            <person name="Chen L."/>
            <person name="Sun Z."/>
            <person name="Wang K."/>
            <person name="Pan B."/>
            <person name="Chen J."/>
            <person name="Bao Y."/>
            <person name="Liu F."/>
            <person name="Qi X."/>
            <person name="Gang D.R."/>
            <person name="Wen J."/>
            <person name="Li J."/>
        </authorList>
    </citation>
    <scope>NUCLEOTIDE SEQUENCE</scope>
    <source>
        <strain evidence="2">Dzin_1.0</strain>
    </source>
</reference>
<name>A0A9D5D2W9_9LILI</name>
<evidence type="ECO:0000313" key="2">
    <source>
        <dbReference type="EMBL" id="KAJ0984470.1"/>
    </source>
</evidence>
<dbReference type="InterPro" id="IPR045881">
    <property type="entry name" value="MNM1-like"/>
</dbReference>
<dbReference type="AlphaFoldDB" id="A0A9D5D2W9"/>
<dbReference type="PANTHER" id="PTHR34682">
    <property type="entry name" value="AT HOOK MOTIF-CONTAINING PROTEIN"/>
    <property type="match status" value="1"/>
</dbReference>
<accession>A0A9D5D2W9</accession>
<feature type="compositionally biased region" description="Polar residues" evidence="1">
    <location>
        <begin position="1"/>
        <end position="15"/>
    </location>
</feature>
<dbReference type="Proteomes" id="UP001085076">
    <property type="component" value="Miscellaneous, Linkage group lg01"/>
</dbReference>
<feature type="region of interest" description="Disordered" evidence="1">
    <location>
        <begin position="1"/>
        <end position="36"/>
    </location>
</feature>
<feature type="region of interest" description="Disordered" evidence="1">
    <location>
        <begin position="269"/>
        <end position="291"/>
    </location>
</feature>
<comment type="caution">
    <text evidence="2">The sequence shown here is derived from an EMBL/GenBank/DDBJ whole genome shotgun (WGS) entry which is preliminary data.</text>
</comment>
<dbReference type="EMBL" id="JAGGNH010000001">
    <property type="protein sequence ID" value="KAJ0984470.1"/>
    <property type="molecule type" value="Genomic_DNA"/>
</dbReference>
<keyword evidence="3" id="KW-1185">Reference proteome</keyword>
<evidence type="ECO:0008006" key="4">
    <source>
        <dbReference type="Google" id="ProtNLM"/>
    </source>
</evidence>
<reference evidence="2" key="1">
    <citation type="submission" date="2021-03" db="EMBL/GenBank/DDBJ databases">
        <authorList>
            <person name="Li Z."/>
            <person name="Yang C."/>
        </authorList>
    </citation>
    <scope>NUCLEOTIDE SEQUENCE</scope>
    <source>
        <strain evidence="2">Dzin_1.0</strain>
        <tissue evidence="2">Leaf</tissue>
    </source>
</reference>
<evidence type="ECO:0000256" key="1">
    <source>
        <dbReference type="SAM" id="MobiDB-lite"/>
    </source>
</evidence>
<gene>
    <name evidence="2" type="ORF">J5N97_002826</name>
</gene>
<protein>
    <recommendedName>
        <fullName evidence="4">AT hook motif-containing protein</fullName>
    </recommendedName>
</protein>
<feature type="compositionally biased region" description="Polar residues" evidence="1">
    <location>
        <begin position="320"/>
        <end position="336"/>
    </location>
</feature>
<sequence>MVPMNEESNTVSPENQPVKRKRGRPRKSESSGFEQLNKVQSVMINPASSSTDALVGQPVSGYLDGSFDSGYLLTVRVGESGPVFKGMVFVPGQSVPVTAENDIAPHLPMQKRVDVATQMAGEQNQPAASAPIHCRPSNAQTTDSTSLSAPVIHVPEDLSNKVPITLVQASEGISNDMNPCTQNMADALQSNLLKPGNMETTIAEINAEPSSQVAVEPNQSEKNLQSIIPQVPSGAYEEPLSVTTLGSEAQVGEAVQAPSGVEVGMVDGATGALNSGTSDSNVVGKETESEVQDSLGLGAQLQINALPEDRLEELKDGMDQPTNTAPPTSEAMTSQVEFEIKEACNNPEVGKNNQSSSDAPQTD</sequence>
<organism evidence="2 3">
    <name type="scientific">Dioscorea zingiberensis</name>
    <dbReference type="NCBI Taxonomy" id="325984"/>
    <lineage>
        <taxon>Eukaryota</taxon>
        <taxon>Viridiplantae</taxon>
        <taxon>Streptophyta</taxon>
        <taxon>Embryophyta</taxon>
        <taxon>Tracheophyta</taxon>
        <taxon>Spermatophyta</taxon>
        <taxon>Magnoliopsida</taxon>
        <taxon>Liliopsida</taxon>
        <taxon>Dioscoreales</taxon>
        <taxon>Dioscoreaceae</taxon>
        <taxon>Dioscorea</taxon>
    </lineage>
</organism>
<feature type="region of interest" description="Disordered" evidence="1">
    <location>
        <begin position="312"/>
        <end position="363"/>
    </location>
</feature>
<evidence type="ECO:0000313" key="3">
    <source>
        <dbReference type="Proteomes" id="UP001085076"/>
    </source>
</evidence>
<feature type="compositionally biased region" description="Polar residues" evidence="1">
    <location>
        <begin position="351"/>
        <end position="363"/>
    </location>
</feature>
<proteinExistence type="predicted"/>
<feature type="compositionally biased region" description="Polar residues" evidence="1">
    <location>
        <begin position="272"/>
        <end position="281"/>
    </location>
</feature>